<protein>
    <submittedName>
        <fullName evidence="1">DUF1033 family protein</fullName>
    </submittedName>
</protein>
<dbReference type="Proteomes" id="UP000522720">
    <property type="component" value="Unassembled WGS sequence"/>
</dbReference>
<evidence type="ECO:0000313" key="2">
    <source>
        <dbReference type="Proteomes" id="UP000522720"/>
    </source>
</evidence>
<evidence type="ECO:0000313" key="1">
    <source>
        <dbReference type="EMBL" id="NKZ21066.1"/>
    </source>
</evidence>
<dbReference type="Pfam" id="PF06279">
    <property type="entry name" value="DUF1033"/>
    <property type="match status" value="1"/>
</dbReference>
<name>A0A7X6N049_9STRE</name>
<comment type="caution">
    <text evidence="1">The sequence shown here is derived from an EMBL/GenBank/DDBJ whole genome shotgun (WGS) entry which is preliminary data.</text>
</comment>
<dbReference type="RefSeq" id="WP_168549804.1">
    <property type="nucleotide sequence ID" value="NZ_JAAXPR010000021.1"/>
</dbReference>
<sequence length="117" mass="14552">MYQVIKLYGDFEPWWFLEGWQEDIVMCQNFEDYTQAERFYQQEWQKLFQILPQYENRTDKMSVFWDPKEQRWCEECDEFLQQYHSLLILEQELVAWLPQQAVVTSKRVKACHLRKAE</sequence>
<accession>A0A7X6N049</accession>
<reference evidence="1 2" key="1">
    <citation type="submission" date="2020-04" db="EMBL/GenBank/DDBJ databases">
        <title>MicrobeNet Type strains.</title>
        <authorList>
            <person name="Nicholson A.C."/>
        </authorList>
    </citation>
    <scope>NUCLEOTIDE SEQUENCE [LARGE SCALE GENOMIC DNA]</scope>
    <source>
        <strain evidence="1 2">CCUG 69612</strain>
    </source>
</reference>
<keyword evidence="2" id="KW-1185">Reference proteome</keyword>
<gene>
    <name evidence="1" type="ORF">HF992_09530</name>
</gene>
<organism evidence="1 2">
    <name type="scientific">Streptococcus ovuberis</name>
    <dbReference type="NCBI Taxonomy" id="1936207"/>
    <lineage>
        <taxon>Bacteria</taxon>
        <taxon>Bacillati</taxon>
        <taxon>Bacillota</taxon>
        <taxon>Bacilli</taxon>
        <taxon>Lactobacillales</taxon>
        <taxon>Streptococcaceae</taxon>
        <taxon>Streptococcus</taxon>
    </lineage>
</organism>
<dbReference type="InterPro" id="IPR010434">
    <property type="entry name" value="DUF1033"/>
</dbReference>
<dbReference type="AlphaFoldDB" id="A0A7X6N049"/>
<proteinExistence type="predicted"/>
<dbReference type="EMBL" id="JAAXPR010000021">
    <property type="protein sequence ID" value="NKZ21066.1"/>
    <property type="molecule type" value="Genomic_DNA"/>
</dbReference>